<proteinExistence type="predicted"/>
<organism evidence="2">
    <name type="scientific">mine drainage metagenome</name>
    <dbReference type="NCBI Taxonomy" id="410659"/>
    <lineage>
        <taxon>unclassified sequences</taxon>
        <taxon>metagenomes</taxon>
        <taxon>ecological metagenomes</taxon>
    </lineage>
</organism>
<feature type="region of interest" description="Disordered" evidence="1">
    <location>
        <begin position="111"/>
        <end position="137"/>
    </location>
</feature>
<name>A0A1J5QL60_9ZZZZ</name>
<protein>
    <submittedName>
        <fullName evidence="2">Uncharacterized protein</fullName>
    </submittedName>
</protein>
<reference evidence="2" key="1">
    <citation type="submission" date="2016-10" db="EMBL/GenBank/DDBJ databases">
        <title>Sequence of Gallionella enrichment culture.</title>
        <authorList>
            <person name="Poehlein A."/>
            <person name="Muehling M."/>
            <person name="Daniel R."/>
        </authorList>
    </citation>
    <scope>NUCLEOTIDE SEQUENCE</scope>
</reference>
<sequence length="427" mass="47064">MAYRFDARGRRAPLAAALAAVMLGSVGADAYAGSSGEDGKIGAKAKEVTARPYQSRLERIRAKYGPQQKQPGTDSSVDANSKPGHKYKADANGAKARKVDMDRINRLAQPKVVKSAKTESKPEVQARRVAGKAKPGGDLQRRVGVVRSELPRPPLALYGYKPMPSYSVFDQVYSGVVQRQTKQMSKLVAKLEADNAQVERKRLEDAHAWDVERQTPPHAVRYRNAELKHLSAAEMLLALFESEEMRKCFGFGDAFYEQAHVTLAALRSLPPLQPGSAEGLHTLEAEIEQLSQEELARAFVTALPDQAYTLDTFRNSFGHEIEPKLVGGRVFGFRLREVMPFKHLPYPGNIAAVVARVTEATADNPRYVVAHFDEQGDLRAPAGFARLGSGAEPNEDVGGGFDSAELIMEQVEFVIYRPYPNQLQRSF</sequence>
<feature type="compositionally biased region" description="Basic and acidic residues" evidence="1">
    <location>
        <begin position="116"/>
        <end position="126"/>
    </location>
</feature>
<comment type="caution">
    <text evidence="2">The sequence shown here is derived from an EMBL/GenBank/DDBJ whole genome shotgun (WGS) entry which is preliminary data.</text>
</comment>
<accession>A0A1J5QL60</accession>
<dbReference type="AlphaFoldDB" id="A0A1J5QL60"/>
<evidence type="ECO:0000313" key="2">
    <source>
        <dbReference type="EMBL" id="OIQ84273.1"/>
    </source>
</evidence>
<feature type="compositionally biased region" description="Polar residues" evidence="1">
    <location>
        <begin position="67"/>
        <end position="79"/>
    </location>
</feature>
<evidence type="ECO:0000256" key="1">
    <source>
        <dbReference type="SAM" id="MobiDB-lite"/>
    </source>
</evidence>
<gene>
    <name evidence="2" type="ORF">GALL_339020</name>
</gene>
<feature type="region of interest" description="Disordered" evidence="1">
    <location>
        <begin position="63"/>
        <end position="95"/>
    </location>
</feature>
<dbReference type="EMBL" id="MLJW01000630">
    <property type="protein sequence ID" value="OIQ84273.1"/>
    <property type="molecule type" value="Genomic_DNA"/>
</dbReference>